<proteinExistence type="predicted"/>
<gene>
    <name evidence="1" type="ORF">EGK74_02545</name>
</gene>
<evidence type="ECO:0000313" key="1">
    <source>
        <dbReference type="EMBL" id="RPD90189.1"/>
    </source>
</evidence>
<keyword evidence="2" id="KW-1185">Reference proteome</keyword>
<protein>
    <submittedName>
        <fullName evidence="1">Uncharacterized protein</fullName>
    </submittedName>
</protein>
<dbReference type="KEGG" id="nwx:CGZ65_03435"/>
<dbReference type="Proteomes" id="UP000272412">
    <property type="component" value="Unassembled WGS sequence"/>
</dbReference>
<accession>A0A3N4NFB4</accession>
<comment type="caution">
    <text evidence="1">The sequence shown here is derived from an EMBL/GenBank/DDBJ whole genome shotgun (WGS) entry which is preliminary data.</text>
</comment>
<reference evidence="1 2" key="1">
    <citation type="submission" date="2018-11" db="EMBL/GenBank/DDBJ databases">
        <title>Neisseria weixii sp. nov. isolated from the rectal contents of plateau pika (Ochotona cruzoniae).</title>
        <authorList>
            <person name="Zhang G."/>
        </authorList>
    </citation>
    <scope>NUCLEOTIDE SEQUENCE [LARGE SCALE GENOMIC DNA]</scope>
    <source>
        <strain evidence="1 2">10009</strain>
    </source>
</reference>
<evidence type="ECO:0000313" key="2">
    <source>
        <dbReference type="Proteomes" id="UP000272412"/>
    </source>
</evidence>
<dbReference type="RefSeq" id="WP_096294829.1">
    <property type="nucleotide sequence ID" value="NZ_CP023429.1"/>
</dbReference>
<dbReference type="AlphaFoldDB" id="A0A3N4NFB4"/>
<organism evidence="1 2">
    <name type="scientific">Neisseria weixii</name>
    <dbReference type="NCBI Taxonomy" id="1853276"/>
    <lineage>
        <taxon>Bacteria</taxon>
        <taxon>Pseudomonadati</taxon>
        <taxon>Pseudomonadota</taxon>
        <taxon>Betaproteobacteria</taxon>
        <taxon>Neisseriales</taxon>
        <taxon>Neisseriaceae</taxon>
        <taxon>Neisseria</taxon>
    </lineage>
</organism>
<dbReference type="EMBL" id="RPFL01000004">
    <property type="protein sequence ID" value="RPD90189.1"/>
    <property type="molecule type" value="Genomic_DNA"/>
</dbReference>
<sequence length="61" mass="7022">MNMTEWDDRQKSIAQVIQELKTFEDQELVVVVTDDEGETFKTVKLVSKGFDGDKVYCALHI</sequence>
<name>A0A3N4NFB4_9NEIS</name>
<dbReference type="OrthoDB" id="8780048at2"/>